<dbReference type="Proteomes" id="UP000030437">
    <property type="component" value="Unassembled WGS sequence"/>
</dbReference>
<dbReference type="PANTHER" id="PTHR43798:SF31">
    <property type="entry name" value="AB HYDROLASE SUPERFAMILY PROTEIN YCLE"/>
    <property type="match status" value="1"/>
</dbReference>
<reference evidence="4 5" key="1">
    <citation type="submission" date="2014-02" db="EMBL/GenBank/DDBJ databases">
        <title>Draft genome sequence of Lysinibacillus odysseyi NBRC 100172.</title>
        <authorList>
            <person name="Zhang F."/>
            <person name="Wang G."/>
            <person name="Zhang L."/>
        </authorList>
    </citation>
    <scope>NUCLEOTIDE SEQUENCE [LARGE SCALE GENOMIC DNA]</scope>
    <source>
        <strain evidence="4 5">NBRC 100172</strain>
    </source>
</reference>
<dbReference type="SUPFAM" id="SSF53474">
    <property type="entry name" value="alpha/beta-Hydrolases"/>
    <property type="match status" value="1"/>
</dbReference>
<dbReference type="InterPro" id="IPR000073">
    <property type="entry name" value="AB_hydrolase_1"/>
</dbReference>
<dbReference type="GO" id="GO:0004177">
    <property type="term" value="F:aminopeptidase activity"/>
    <property type="evidence" value="ECO:0007669"/>
    <property type="project" value="UniProtKB-EC"/>
</dbReference>
<evidence type="ECO:0000313" key="5">
    <source>
        <dbReference type="Proteomes" id="UP000030437"/>
    </source>
</evidence>
<comment type="caution">
    <text evidence="4">The sequence shown here is derived from an EMBL/GenBank/DDBJ whole genome shotgun (WGS) entry which is preliminary data.</text>
</comment>
<name>A0A0A3ILQ7_9BACI</name>
<evidence type="ECO:0000259" key="3">
    <source>
        <dbReference type="Pfam" id="PF00561"/>
    </source>
</evidence>
<sequence length="276" mass="32116">MKYKTSDGVELYVEKGGKGAPCLFLHGGPGYWSRSFQYHAGDVLENDLEMIYLDQRGCGRSEHSLDYSLNRLIADIEELRESLNIEEWYVMGHSFGGILAVNYAYRFHERTKGLILSNVTLSMRYSFEHQLQKGRELLGQKEKGSFTEQPFIDAFYEMVSELLEKDLYFKLQYKNPANKEKMDIIDREGLASDPQFQHYVFSSGEYFEDFTVMTQHITKPVLVLTGVYDDAVGPDHYKSFRFPNAEVRILEGAHHPYVESREEFQEAIVHFIQRQE</sequence>
<dbReference type="EMBL" id="JPVP01000056">
    <property type="protein sequence ID" value="KGR84385.1"/>
    <property type="molecule type" value="Genomic_DNA"/>
</dbReference>
<dbReference type="InterPro" id="IPR029058">
    <property type="entry name" value="AB_hydrolase_fold"/>
</dbReference>
<keyword evidence="5" id="KW-1185">Reference proteome</keyword>
<proteinExistence type="inferred from homology"/>
<dbReference type="AlphaFoldDB" id="A0A0A3ILQ7"/>
<feature type="domain" description="AB hydrolase-1" evidence="3">
    <location>
        <begin position="23"/>
        <end position="259"/>
    </location>
</feature>
<dbReference type="STRING" id="1220589.CD32_12395"/>
<dbReference type="Pfam" id="PF00561">
    <property type="entry name" value="Abhydrolase_1"/>
    <property type="match status" value="1"/>
</dbReference>
<dbReference type="PRINTS" id="PR00793">
    <property type="entry name" value="PROAMNOPTASE"/>
</dbReference>
<dbReference type="eggNOG" id="COG2267">
    <property type="taxonomic scope" value="Bacteria"/>
</dbReference>
<evidence type="ECO:0000256" key="2">
    <source>
        <dbReference type="ARBA" id="ARBA00022801"/>
    </source>
</evidence>
<dbReference type="RefSeq" id="WP_036155026.1">
    <property type="nucleotide sequence ID" value="NZ_AVCX01000005.1"/>
</dbReference>
<accession>A0A0A3ILQ7</accession>
<dbReference type="InterPro" id="IPR050266">
    <property type="entry name" value="AB_hydrolase_sf"/>
</dbReference>
<evidence type="ECO:0000313" key="4">
    <source>
        <dbReference type="EMBL" id="KGR84385.1"/>
    </source>
</evidence>
<gene>
    <name evidence="4" type="ORF">CD32_12395</name>
</gene>
<organism evidence="4 5">
    <name type="scientific">Lysinibacillus odysseyi 34hs-1 = NBRC 100172</name>
    <dbReference type="NCBI Taxonomy" id="1220589"/>
    <lineage>
        <taxon>Bacteria</taxon>
        <taxon>Bacillati</taxon>
        <taxon>Bacillota</taxon>
        <taxon>Bacilli</taxon>
        <taxon>Bacillales</taxon>
        <taxon>Bacillaceae</taxon>
        <taxon>Lysinibacillus</taxon>
    </lineage>
</organism>
<dbReference type="PRINTS" id="PR00111">
    <property type="entry name" value="ABHYDROLASE"/>
</dbReference>
<keyword evidence="2" id="KW-0378">Hydrolase</keyword>
<dbReference type="GO" id="GO:0016020">
    <property type="term" value="C:membrane"/>
    <property type="evidence" value="ECO:0007669"/>
    <property type="project" value="TreeGrafter"/>
</dbReference>
<dbReference type="InterPro" id="IPR002410">
    <property type="entry name" value="Peptidase_S33"/>
</dbReference>
<protein>
    <recommendedName>
        <fullName evidence="3">AB hydrolase-1 domain-containing protein</fullName>
    </recommendedName>
</protein>
<evidence type="ECO:0000256" key="1">
    <source>
        <dbReference type="ARBA" id="ARBA00010088"/>
    </source>
</evidence>
<dbReference type="PANTHER" id="PTHR43798">
    <property type="entry name" value="MONOACYLGLYCEROL LIPASE"/>
    <property type="match status" value="1"/>
</dbReference>
<dbReference type="GO" id="GO:0006508">
    <property type="term" value="P:proteolysis"/>
    <property type="evidence" value="ECO:0007669"/>
    <property type="project" value="InterPro"/>
</dbReference>
<dbReference type="OrthoDB" id="6191536at2"/>
<dbReference type="Gene3D" id="3.40.50.1820">
    <property type="entry name" value="alpha/beta hydrolase"/>
    <property type="match status" value="1"/>
</dbReference>
<comment type="similarity">
    <text evidence="1">Belongs to the peptidase S33 family.</text>
</comment>